<gene>
    <name evidence="1" type="ORF">LCPAC406_02650</name>
</gene>
<sequence>MDVLKHVHGIFVKRYRKMGFVGGFKLISLKKTAINIAMFRGNNAAVKYLGTSSLSEDFWKDIATIAISEGNRELAVFIYKKYYRYPDFFMEEAIKSYQHHPVFDTEDERKEYWLGFQVIDKNIDTYHRQKAQYINQYLEIVKYFKDKCSDIEDHLYHAAKLGKIEIMKLLETKYDPDKYLVNAIISKDISILDHVLLLVSDTFKAICETIALDYVTMFIYIDTRRTFTLNQRKKMFHLALRYNARDIIYCIHDEEIIKGENWDKHLLSAIKKDYVNVVIYIIAYHTGTFKMKSEKMINIAESCNSSQCVDLLTFTAK</sequence>
<evidence type="ECO:0008006" key="2">
    <source>
        <dbReference type="Google" id="ProtNLM"/>
    </source>
</evidence>
<evidence type="ECO:0000313" key="1">
    <source>
        <dbReference type="EMBL" id="QBK93951.1"/>
    </source>
</evidence>
<name>A0A481ZIG3_9VIRU</name>
<protein>
    <recommendedName>
        <fullName evidence="2">Ankyrin repeat protein</fullName>
    </recommendedName>
</protein>
<reference evidence="1" key="1">
    <citation type="journal article" date="2019" name="MBio">
        <title>Virus Genomes from Deep Sea Sediments Expand the Ocean Megavirome and Support Independent Origins of Viral Gigantism.</title>
        <authorList>
            <person name="Backstrom D."/>
            <person name="Yutin N."/>
            <person name="Jorgensen S.L."/>
            <person name="Dharamshi J."/>
            <person name="Homa F."/>
            <person name="Zaremba-Niedwiedzka K."/>
            <person name="Spang A."/>
            <person name="Wolf Y.I."/>
            <person name="Koonin E.V."/>
            <person name="Ettema T.J."/>
        </authorList>
    </citation>
    <scope>NUCLEOTIDE SEQUENCE</scope>
</reference>
<accession>A0A481ZIG3</accession>
<organism evidence="1">
    <name type="scientific">Pithovirus LCPAC406</name>
    <dbReference type="NCBI Taxonomy" id="2506599"/>
    <lineage>
        <taxon>Viruses</taxon>
        <taxon>Pithoviruses</taxon>
    </lineage>
</organism>
<proteinExistence type="predicted"/>
<dbReference type="EMBL" id="MK500608">
    <property type="protein sequence ID" value="QBK93951.1"/>
    <property type="molecule type" value="Genomic_DNA"/>
</dbReference>